<keyword evidence="9" id="KW-1133">Transmembrane helix</keyword>
<protein>
    <recommendedName>
        <fullName evidence="1">non-specific serine/threonine protein kinase</fullName>
        <ecNumber evidence="1">2.7.11.1</ecNumber>
    </recommendedName>
</protein>
<dbReference type="PANTHER" id="PTHR43289">
    <property type="entry name" value="MITOGEN-ACTIVATED PROTEIN KINASE KINASE KINASE 20-RELATED"/>
    <property type="match status" value="1"/>
</dbReference>
<feature type="region of interest" description="Disordered" evidence="8">
    <location>
        <begin position="277"/>
        <end position="779"/>
    </location>
</feature>
<feature type="compositionally biased region" description="Gly residues" evidence="8">
    <location>
        <begin position="407"/>
        <end position="417"/>
    </location>
</feature>
<dbReference type="PANTHER" id="PTHR43289:SF6">
    <property type="entry name" value="SERINE_THREONINE-PROTEIN KINASE NEKL-3"/>
    <property type="match status" value="1"/>
</dbReference>
<dbReference type="PROSITE" id="PS00108">
    <property type="entry name" value="PROTEIN_KINASE_ST"/>
    <property type="match status" value="1"/>
</dbReference>
<dbReference type="InterPro" id="IPR000719">
    <property type="entry name" value="Prot_kinase_dom"/>
</dbReference>
<dbReference type="InterPro" id="IPR011009">
    <property type="entry name" value="Kinase-like_dom_sf"/>
</dbReference>
<dbReference type="RefSeq" id="WP_357786955.1">
    <property type="nucleotide sequence ID" value="NZ_JBFAKC010000012.1"/>
</dbReference>
<feature type="binding site" evidence="7">
    <location>
        <position position="40"/>
    </location>
    <ligand>
        <name>ATP</name>
        <dbReference type="ChEBI" id="CHEBI:30616"/>
    </ligand>
</feature>
<dbReference type="Proteomes" id="UP001551695">
    <property type="component" value="Unassembled WGS sequence"/>
</dbReference>
<evidence type="ECO:0000256" key="4">
    <source>
        <dbReference type="ARBA" id="ARBA00022741"/>
    </source>
</evidence>
<dbReference type="Gene3D" id="3.30.200.20">
    <property type="entry name" value="Phosphorylase Kinase, domain 1"/>
    <property type="match status" value="1"/>
</dbReference>
<keyword evidence="12" id="KW-1185">Reference proteome</keyword>
<reference evidence="11 12" key="1">
    <citation type="submission" date="2024-06" db="EMBL/GenBank/DDBJ databases">
        <title>The Natural Products Discovery Center: Release of the First 8490 Sequenced Strains for Exploring Actinobacteria Biosynthetic Diversity.</title>
        <authorList>
            <person name="Kalkreuter E."/>
            <person name="Kautsar S.A."/>
            <person name="Yang D."/>
            <person name="Bader C.D."/>
            <person name="Teijaro C.N."/>
            <person name="Fluegel L."/>
            <person name="Davis C.M."/>
            <person name="Simpson J.R."/>
            <person name="Lauterbach L."/>
            <person name="Steele A.D."/>
            <person name="Gui C."/>
            <person name="Meng S."/>
            <person name="Li G."/>
            <person name="Viehrig K."/>
            <person name="Ye F."/>
            <person name="Su P."/>
            <person name="Kiefer A.F."/>
            <person name="Nichols A."/>
            <person name="Cepeda A.J."/>
            <person name="Yan W."/>
            <person name="Fan B."/>
            <person name="Jiang Y."/>
            <person name="Adhikari A."/>
            <person name="Zheng C.-J."/>
            <person name="Schuster L."/>
            <person name="Cowan T.M."/>
            <person name="Smanski M.J."/>
            <person name="Chevrette M.G."/>
            <person name="De Carvalho L.P.S."/>
            <person name="Shen B."/>
        </authorList>
    </citation>
    <scope>NUCLEOTIDE SEQUENCE [LARGE SCALE GENOMIC DNA]</scope>
    <source>
        <strain evidence="11 12">NPDC050403</strain>
    </source>
</reference>
<keyword evidence="6 7" id="KW-0067">ATP-binding</keyword>
<evidence type="ECO:0000259" key="10">
    <source>
        <dbReference type="PROSITE" id="PS50011"/>
    </source>
</evidence>
<organism evidence="11 12">
    <name type="scientific">Nocardia aurea</name>
    <dbReference type="NCBI Taxonomy" id="2144174"/>
    <lineage>
        <taxon>Bacteria</taxon>
        <taxon>Bacillati</taxon>
        <taxon>Actinomycetota</taxon>
        <taxon>Actinomycetes</taxon>
        <taxon>Mycobacteriales</taxon>
        <taxon>Nocardiaceae</taxon>
        <taxon>Nocardia</taxon>
    </lineage>
</organism>
<feature type="region of interest" description="Disordered" evidence="8">
    <location>
        <begin position="816"/>
        <end position="841"/>
    </location>
</feature>
<feature type="compositionally biased region" description="Gly residues" evidence="8">
    <location>
        <begin position="751"/>
        <end position="769"/>
    </location>
</feature>
<dbReference type="GO" id="GO:0016301">
    <property type="term" value="F:kinase activity"/>
    <property type="evidence" value="ECO:0007669"/>
    <property type="project" value="UniProtKB-KW"/>
</dbReference>
<keyword evidence="9" id="KW-0472">Membrane</keyword>
<evidence type="ECO:0000256" key="1">
    <source>
        <dbReference type="ARBA" id="ARBA00012513"/>
    </source>
</evidence>
<dbReference type="SMART" id="SM00220">
    <property type="entry name" value="S_TKc"/>
    <property type="match status" value="1"/>
</dbReference>
<name>A0ABV3FZL8_9NOCA</name>
<dbReference type="EC" id="2.7.11.1" evidence="1"/>
<feature type="compositionally biased region" description="Low complexity" evidence="8">
    <location>
        <begin position="303"/>
        <end position="314"/>
    </location>
</feature>
<accession>A0ABV3FZL8</accession>
<evidence type="ECO:0000256" key="2">
    <source>
        <dbReference type="ARBA" id="ARBA00022527"/>
    </source>
</evidence>
<keyword evidence="4 7" id="KW-0547">Nucleotide-binding</keyword>
<feature type="compositionally biased region" description="Pro residues" evidence="8">
    <location>
        <begin position="342"/>
        <end position="375"/>
    </location>
</feature>
<dbReference type="InterPro" id="IPR017441">
    <property type="entry name" value="Protein_kinase_ATP_BS"/>
</dbReference>
<keyword evidence="5 11" id="KW-0418">Kinase</keyword>
<evidence type="ECO:0000256" key="7">
    <source>
        <dbReference type="PROSITE-ProRule" id="PRU10141"/>
    </source>
</evidence>
<evidence type="ECO:0000256" key="8">
    <source>
        <dbReference type="SAM" id="MobiDB-lite"/>
    </source>
</evidence>
<evidence type="ECO:0000256" key="3">
    <source>
        <dbReference type="ARBA" id="ARBA00022679"/>
    </source>
</evidence>
<evidence type="ECO:0000313" key="12">
    <source>
        <dbReference type="Proteomes" id="UP001551695"/>
    </source>
</evidence>
<evidence type="ECO:0000256" key="6">
    <source>
        <dbReference type="ARBA" id="ARBA00022840"/>
    </source>
</evidence>
<evidence type="ECO:0000313" key="11">
    <source>
        <dbReference type="EMBL" id="MEV0710867.1"/>
    </source>
</evidence>
<keyword evidence="3" id="KW-0808">Transferase</keyword>
<feature type="compositionally biased region" description="Basic and acidic residues" evidence="8">
    <location>
        <begin position="542"/>
        <end position="563"/>
    </location>
</feature>
<feature type="compositionally biased region" description="Low complexity" evidence="8">
    <location>
        <begin position="418"/>
        <end position="430"/>
    </location>
</feature>
<comment type="caution">
    <text evidence="11">The sequence shown here is derived from an EMBL/GenBank/DDBJ whole genome shotgun (WGS) entry which is preliminary data.</text>
</comment>
<feature type="transmembrane region" description="Helical" evidence="9">
    <location>
        <begin position="789"/>
        <end position="812"/>
    </location>
</feature>
<dbReference type="PROSITE" id="PS50011">
    <property type="entry name" value="PROTEIN_KINASE_DOM"/>
    <property type="match status" value="1"/>
</dbReference>
<dbReference type="PROSITE" id="PS00107">
    <property type="entry name" value="PROTEIN_KINASE_ATP"/>
    <property type="match status" value="1"/>
</dbReference>
<dbReference type="EMBL" id="JBFAKC010000012">
    <property type="protein sequence ID" value="MEV0710867.1"/>
    <property type="molecule type" value="Genomic_DNA"/>
</dbReference>
<feature type="compositionally biased region" description="Low complexity" evidence="8">
    <location>
        <begin position="331"/>
        <end position="341"/>
    </location>
</feature>
<keyword evidence="9" id="KW-0812">Transmembrane</keyword>
<dbReference type="CDD" id="cd14014">
    <property type="entry name" value="STKc_PknB_like"/>
    <property type="match status" value="1"/>
</dbReference>
<dbReference type="InterPro" id="IPR008271">
    <property type="entry name" value="Ser/Thr_kinase_AS"/>
</dbReference>
<proteinExistence type="predicted"/>
<feature type="compositionally biased region" description="Low complexity" evidence="8">
    <location>
        <begin position="497"/>
        <end position="508"/>
    </location>
</feature>
<evidence type="ECO:0000256" key="9">
    <source>
        <dbReference type="SAM" id="Phobius"/>
    </source>
</evidence>
<feature type="compositionally biased region" description="Low complexity" evidence="8">
    <location>
        <begin position="438"/>
        <end position="452"/>
    </location>
</feature>
<feature type="compositionally biased region" description="Pro residues" evidence="8">
    <location>
        <begin position="315"/>
        <end position="327"/>
    </location>
</feature>
<dbReference type="Pfam" id="PF00069">
    <property type="entry name" value="Pkinase"/>
    <property type="match status" value="1"/>
</dbReference>
<feature type="compositionally biased region" description="Low complexity" evidence="8">
    <location>
        <begin position="604"/>
        <end position="629"/>
    </location>
</feature>
<evidence type="ECO:0000256" key="5">
    <source>
        <dbReference type="ARBA" id="ARBA00022777"/>
    </source>
</evidence>
<dbReference type="Gene3D" id="1.10.510.10">
    <property type="entry name" value="Transferase(Phosphotransferase) domain 1"/>
    <property type="match status" value="1"/>
</dbReference>
<gene>
    <name evidence="11" type="ORF">AB0I48_25200</name>
</gene>
<feature type="domain" description="Protein kinase" evidence="10">
    <location>
        <begin position="11"/>
        <end position="276"/>
    </location>
</feature>
<keyword evidence="2" id="KW-0723">Serine/threonine-protein kinase</keyword>
<sequence>MIDSGEVFAGYTVERLLGQGGMGSVYLARHPRFSRQTALKLLNPNLYTDNEVRARFEREADLAAQLDHPSIVTVYDRGSENGQLWIAMQYIDGVDAATVNPMTLPPERAVQIIEGVADALDYAHGMGVLHRDVKPANIMLARSSAGQGERVFLTDFGIARLREDSTHLTQTGMFTATLAYASPEQMTGGHLDPRTDQYALACALYWLLAGVGPFDADNPADIIHGHLQLALPPLAVRRRGLNPALDAVLAAGMAKRPEYRYNTCAEFAAAAKHALTTTSGPRLPTPPPGAVVRGNPVVPPSHPGAYPAPAQQFPPAGPGYPVSPQPGGPYAGAPHPGGSPVAPHPASPPVAPQPVAPQPVAPQNPSPPYQAPPQVPASAYPVPPQNVASDYPAAQHNPAPAAPQGQPAGGPVSGHSGGSVDPASGQPVGVPGSGYPGGSVDPSGHPVRAGDPGHPGGPLDPGAGHPVRAAGSARPGGPSDPISGQPVGVPGPGNAGGSVDPVSGQPVGVPGPGNSGAALDPVSGQSVDAPSSALESGETGSGDDRSTRRVDDARSPEPDRTDVDLAEDGAASAGESNRGTRAGHPGVEDGPGSDAGRSNPEQTSSAAAPSNPESAGSGASPSVSGAVAPFGGSSNPEVSGPGVGPSQGWAPGGSSDPEVSGPGVGPSQDWAPAGSGSPSNPELSGPGVGPSNPESTGRGVGSPLSWAAAPGGSPNPESTGPGVGPSNPESTGPGSDPRGGQGGSRFRAGGVFAGTRGGARGPGYQGGPPVGYRPAHDGGVQRRSRVTGALIGVLAVAVVAVVIAAVALIAVVMGGEESSDTAASPATSGPRAVTPSGAADPLTASTRAFPRLLPPGGVDAGEGYQDAECTAYEPDDGFVPRDEPMRSSSWTIAWQCDRVIDDQSYMSYTILGYRSPAAARATVAALPSHTETPGLKNGSRHTRHGWIVSDPPGPLQPYFYTAKMVISFEDDPARAEYLLYISHRGTSKSPQSLQPSADVDIAEWWSAAPL</sequence>
<feature type="compositionally biased region" description="Low complexity" evidence="8">
    <location>
        <begin position="392"/>
        <end position="406"/>
    </location>
</feature>
<dbReference type="SUPFAM" id="SSF56112">
    <property type="entry name" value="Protein kinase-like (PK-like)"/>
    <property type="match status" value="1"/>
</dbReference>